<dbReference type="EMBL" id="CP020716">
    <property type="protein sequence ID" value="ARJ07526.1"/>
    <property type="molecule type" value="Genomic_DNA"/>
</dbReference>
<geneLocation type="plasmid" evidence="1">
    <name>unnamed1</name>
</geneLocation>
<sequence>MVAGMVEEILVQSQLEVQRAMTALVAGNIDARADEARWENELAELVYASEEAWERCNAFLFGYTLARHIAVLGPVTAVTGDASEAAFTSEFVACAGSGRGGDAIARWLSFPVANPRATAKTRQVAAVTVLLHELRAKAAAASVPVDWSARPGPFADGVWFEFTSDTPGVVPAEFDAAAFV</sequence>
<name>A0A1X9LQR5_9MICO</name>
<reference evidence="1 2" key="1">
    <citation type="submission" date="2017-04" db="EMBL/GenBank/DDBJ databases">
        <authorList>
            <person name="Afonso C.L."/>
            <person name="Miller P.J."/>
            <person name="Scott M.A."/>
            <person name="Spackman E."/>
            <person name="Goraichik I."/>
            <person name="Dimitrov K.M."/>
            <person name="Suarez D.L."/>
            <person name="Swayne D.E."/>
        </authorList>
    </citation>
    <scope>NUCLEOTIDE SEQUENCE [LARGE SCALE GENOMIC DNA]</scope>
    <source>
        <strain evidence="2">XA(T)</strain>
        <plasmid evidence="2">Plasmid unnamed1</plasmid>
    </source>
</reference>
<keyword evidence="2" id="KW-1185">Reference proteome</keyword>
<evidence type="ECO:0000313" key="1">
    <source>
        <dbReference type="EMBL" id="ARJ07526.1"/>
    </source>
</evidence>
<dbReference type="AlphaFoldDB" id="A0A1X9LQR5"/>
<dbReference type="Proteomes" id="UP000192775">
    <property type="component" value="Plasmid unnamed1"/>
</dbReference>
<accession>A0A1X9LQR5</accession>
<organism evidence="1 2">
    <name type="scientific">Cnuibacter physcomitrellae</name>
    <dbReference type="NCBI Taxonomy" id="1619308"/>
    <lineage>
        <taxon>Bacteria</taxon>
        <taxon>Bacillati</taxon>
        <taxon>Actinomycetota</taxon>
        <taxon>Actinomycetes</taxon>
        <taxon>Micrococcales</taxon>
        <taxon>Microbacteriaceae</taxon>
        <taxon>Cnuibacter</taxon>
    </lineage>
</organism>
<dbReference type="KEGG" id="cphy:B5808_19175"/>
<keyword evidence="1" id="KW-0614">Plasmid</keyword>
<protein>
    <submittedName>
        <fullName evidence="1">Uncharacterized protein</fullName>
    </submittedName>
</protein>
<gene>
    <name evidence="1" type="ORF">B5808_19175</name>
</gene>
<evidence type="ECO:0000313" key="2">
    <source>
        <dbReference type="Proteomes" id="UP000192775"/>
    </source>
</evidence>
<proteinExistence type="predicted"/>